<dbReference type="RefSeq" id="WP_160586286.1">
    <property type="nucleotide sequence ID" value="NZ_BMHN01000001.1"/>
</dbReference>
<dbReference type="PANTHER" id="PTHR46438:SF11">
    <property type="entry name" value="LIPASE-RELATED"/>
    <property type="match status" value="1"/>
</dbReference>
<feature type="region of interest" description="Disordered" evidence="1">
    <location>
        <begin position="333"/>
        <end position="389"/>
    </location>
</feature>
<evidence type="ECO:0000313" key="3">
    <source>
        <dbReference type="EMBL" id="NBG94127.1"/>
    </source>
</evidence>
<dbReference type="GO" id="GO:0016787">
    <property type="term" value="F:hydrolase activity"/>
    <property type="evidence" value="ECO:0007669"/>
    <property type="project" value="UniProtKB-KW"/>
</dbReference>
<reference evidence="3 4" key="1">
    <citation type="journal article" date="2016" name="Int. J. Syst. Evol. Microbiol.">
        <title>Pyruvatibacter mobilis gen. nov., sp. nov., a marine bacterium from the culture broth of Picochlorum sp. 122.</title>
        <authorList>
            <person name="Wang G."/>
            <person name="Tang M."/>
            <person name="Wu H."/>
            <person name="Dai S."/>
            <person name="Li T."/>
            <person name="Chen C."/>
            <person name="He H."/>
            <person name="Fan J."/>
            <person name="Xiang W."/>
            <person name="Li X."/>
        </authorList>
    </citation>
    <scope>NUCLEOTIDE SEQUENCE [LARGE SCALE GENOMIC DNA]</scope>
    <source>
        <strain evidence="3 4">GYP-11</strain>
    </source>
</reference>
<feature type="domain" description="AB hydrolase-1" evidence="2">
    <location>
        <begin position="65"/>
        <end position="302"/>
    </location>
</feature>
<dbReference type="InterPro" id="IPR029058">
    <property type="entry name" value="AB_hydrolase_fold"/>
</dbReference>
<evidence type="ECO:0000313" key="4">
    <source>
        <dbReference type="Proteomes" id="UP000470384"/>
    </source>
</evidence>
<dbReference type="Gene3D" id="3.40.50.1820">
    <property type="entry name" value="alpha/beta hydrolase"/>
    <property type="match status" value="1"/>
</dbReference>
<dbReference type="OrthoDB" id="9799612at2"/>
<dbReference type="PRINTS" id="PR00111">
    <property type="entry name" value="ABHYDROLASE"/>
</dbReference>
<dbReference type="InterPro" id="IPR000073">
    <property type="entry name" value="AB_hydrolase_1"/>
</dbReference>
<dbReference type="Pfam" id="PF00561">
    <property type="entry name" value="Abhydrolase_1"/>
    <property type="match status" value="1"/>
</dbReference>
<name>A0A845Q494_9HYPH</name>
<dbReference type="SUPFAM" id="SSF53474">
    <property type="entry name" value="alpha/beta-Hydrolases"/>
    <property type="match status" value="1"/>
</dbReference>
<dbReference type="EMBL" id="WXYQ01000001">
    <property type="protein sequence ID" value="NBG94127.1"/>
    <property type="molecule type" value="Genomic_DNA"/>
</dbReference>
<protein>
    <submittedName>
        <fullName evidence="3">Alpha/beta fold hydrolase</fullName>
    </submittedName>
</protein>
<dbReference type="GeneID" id="300656181"/>
<dbReference type="PANTHER" id="PTHR46438">
    <property type="entry name" value="ALPHA/BETA-HYDROLASES SUPERFAMILY PROTEIN"/>
    <property type="match status" value="1"/>
</dbReference>
<evidence type="ECO:0000259" key="2">
    <source>
        <dbReference type="Pfam" id="PF00561"/>
    </source>
</evidence>
<organism evidence="3 4">
    <name type="scientific">Pyruvatibacter mobilis</name>
    <dbReference type="NCBI Taxonomy" id="1712261"/>
    <lineage>
        <taxon>Bacteria</taxon>
        <taxon>Pseudomonadati</taxon>
        <taxon>Pseudomonadota</taxon>
        <taxon>Alphaproteobacteria</taxon>
        <taxon>Hyphomicrobiales</taxon>
        <taxon>Parvibaculaceae</taxon>
        <taxon>Pyruvatibacter</taxon>
    </lineage>
</organism>
<proteinExistence type="predicted"/>
<dbReference type="AlphaFoldDB" id="A0A845Q494"/>
<keyword evidence="3" id="KW-0378">Hydrolase</keyword>
<comment type="caution">
    <text evidence="3">The sequence shown here is derived from an EMBL/GenBank/DDBJ whole genome shotgun (WGS) entry which is preliminary data.</text>
</comment>
<gene>
    <name evidence="3" type="ORF">GTQ45_00100</name>
</gene>
<keyword evidence="4" id="KW-1185">Reference proteome</keyword>
<sequence length="389" mass="41182">MKRIVLGVLALVVIAIAVIAAAWVKFDIPREELVAKYASDASQFIELPSGAVAHVRDEGRPDGDVLVLVHGSNASLHTWEPWVAALGDTYRIISIDMPSHGLTGAVPNEDYSVSGMAAFTREVVQALDVGSFTLAGNSMGGAVALNYAVSYPDDLDGLILVCAAGIAREEDEVSSGDASFAFSLVRMPVVGDALMLVTPRFIFEDATRGVFVDQSVVTDEMVDRYYELNVMEGTRPATFKRFATPRAPVPDETVRQLEVPALVMWGDKDPLIPVSVGERFHALLPNSTLVIYENVGHIPMEEVAEVSAADVRSFMEANAARMPALEATVTLEDDGSLTVTGPQSGLAPMPDADVPDADVSGAEAPEGDAVVEEAAEEDAAGEEAAGPAN</sequence>
<dbReference type="Proteomes" id="UP000470384">
    <property type="component" value="Unassembled WGS sequence"/>
</dbReference>
<feature type="compositionally biased region" description="Acidic residues" evidence="1">
    <location>
        <begin position="365"/>
        <end position="381"/>
    </location>
</feature>
<accession>A0A845Q494</accession>
<evidence type="ECO:0000256" key="1">
    <source>
        <dbReference type="SAM" id="MobiDB-lite"/>
    </source>
</evidence>